<feature type="region of interest" description="Disordered" evidence="1">
    <location>
        <begin position="1"/>
        <end position="45"/>
    </location>
</feature>
<organism evidence="2 3">
    <name type="scientific">Streptomyces sedi</name>
    <dbReference type="NCBI Taxonomy" id="555059"/>
    <lineage>
        <taxon>Bacteria</taxon>
        <taxon>Bacillati</taxon>
        <taxon>Actinomycetota</taxon>
        <taxon>Actinomycetes</taxon>
        <taxon>Kitasatosporales</taxon>
        <taxon>Streptomycetaceae</taxon>
        <taxon>Streptomyces</taxon>
    </lineage>
</organism>
<dbReference type="Proteomes" id="UP000311713">
    <property type="component" value="Unassembled WGS sequence"/>
</dbReference>
<name>A0A5C4VES2_9ACTN</name>
<evidence type="ECO:0000313" key="3">
    <source>
        <dbReference type="Proteomes" id="UP000311713"/>
    </source>
</evidence>
<dbReference type="AlphaFoldDB" id="A0A5C4VES2"/>
<dbReference type="Pfam" id="PF05593">
    <property type="entry name" value="RHS_repeat"/>
    <property type="match status" value="1"/>
</dbReference>
<gene>
    <name evidence="2" type="ORF">FH715_01610</name>
</gene>
<reference evidence="2 3" key="1">
    <citation type="submission" date="2019-06" db="EMBL/GenBank/DDBJ databases">
        <title>Draft genome of Streptomyces sedi sp. JCM16909.</title>
        <authorList>
            <person name="Klykleung N."/>
            <person name="Tanasupawat S."/>
            <person name="Kudo T."/>
            <person name="Yuki M."/>
            <person name="Ohkuma M."/>
        </authorList>
    </citation>
    <scope>NUCLEOTIDE SEQUENCE [LARGE SCALE GENOMIC DNA]</scope>
    <source>
        <strain evidence="2 3">JCM 16909</strain>
    </source>
</reference>
<evidence type="ECO:0000256" key="1">
    <source>
        <dbReference type="SAM" id="MobiDB-lite"/>
    </source>
</evidence>
<accession>A0A5C4VES2</accession>
<evidence type="ECO:0000313" key="2">
    <source>
        <dbReference type="EMBL" id="TNM34404.1"/>
    </source>
</evidence>
<dbReference type="InterPro" id="IPR031325">
    <property type="entry name" value="RHS_repeat"/>
</dbReference>
<dbReference type="Gene3D" id="2.180.10.10">
    <property type="entry name" value="RHS repeat-associated core"/>
    <property type="match status" value="1"/>
</dbReference>
<dbReference type="InterPro" id="IPR006530">
    <property type="entry name" value="YD"/>
</dbReference>
<dbReference type="EMBL" id="VDGT01000001">
    <property type="protein sequence ID" value="TNM34404.1"/>
    <property type="molecule type" value="Genomic_DNA"/>
</dbReference>
<feature type="compositionally biased region" description="Basic and acidic residues" evidence="1">
    <location>
        <begin position="80"/>
        <end position="93"/>
    </location>
</feature>
<dbReference type="NCBIfam" id="TIGR01643">
    <property type="entry name" value="YD_repeat_2x"/>
    <property type="match status" value="1"/>
</dbReference>
<sequence>MSDATTPRGKAEPTAALRPCLTHPSHRPAPAPQPATHAPARARPGATRHVCVDGVLVLLRLVGPLRTGGRHPHRHRSRRRTVEPRSSTDADRTKFQSATYRYDVAGNLAGITDAAGNDWSCEYAKRGNQTRADAPNNGTTLVSYDTLDRPVSTTDARDTTMTTGTLASEYTRYPQSVSGTHLNMDHLPGDTAHPRRSDPVRRATAIPLQLRGPRDLADEIRL</sequence>
<feature type="region of interest" description="Disordered" evidence="1">
    <location>
        <begin position="65"/>
        <end position="93"/>
    </location>
</feature>
<comment type="caution">
    <text evidence="2">The sequence shown here is derived from an EMBL/GenBank/DDBJ whole genome shotgun (WGS) entry which is preliminary data.</text>
</comment>
<proteinExistence type="predicted"/>
<protein>
    <submittedName>
        <fullName evidence="2">RHS repeat protein</fullName>
    </submittedName>
</protein>
<feature type="compositionally biased region" description="Basic residues" evidence="1">
    <location>
        <begin position="68"/>
        <end position="79"/>
    </location>
</feature>
<keyword evidence="3" id="KW-1185">Reference proteome</keyword>
<feature type="compositionally biased region" description="Low complexity" evidence="1">
    <location>
        <begin position="34"/>
        <end position="45"/>
    </location>
</feature>